<evidence type="ECO:0000313" key="2">
    <source>
        <dbReference type="EMBL" id="KAF2443333.1"/>
    </source>
</evidence>
<dbReference type="Proteomes" id="UP000799764">
    <property type="component" value="Unassembled WGS sequence"/>
</dbReference>
<organism evidence="2 3">
    <name type="scientific">Karstenula rhodostoma CBS 690.94</name>
    <dbReference type="NCBI Taxonomy" id="1392251"/>
    <lineage>
        <taxon>Eukaryota</taxon>
        <taxon>Fungi</taxon>
        <taxon>Dikarya</taxon>
        <taxon>Ascomycota</taxon>
        <taxon>Pezizomycotina</taxon>
        <taxon>Dothideomycetes</taxon>
        <taxon>Pleosporomycetidae</taxon>
        <taxon>Pleosporales</taxon>
        <taxon>Massarineae</taxon>
        <taxon>Didymosphaeriaceae</taxon>
        <taxon>Karstenula</taxon>
    </lineage>
</organism>
<accession>A0A9P4UBH8</accession>
<feature type="compositionally biased region" description="Low complexity" evidence="1">
    <location>
        <begin position="90"/>
        <end position="102"/>
    </location>
</feature>
<feature type="region of interest" description="Disordered" evidence="1">
    <location>
        <begin position="83"/>
        <end position="117"/>
    </location>
</feature>
<proteinExistence type="predicted"/>
<gene>
    <name evidence="2" type="ORF">P171DRAFT_35730</name>
</gene>
<comment type="caution">
    <text evidence="2">The sequence shown here is derived from an EMBL/GenBank/DDBJ whole genome shotgun (WGS) entry which is preliminary data.</text>
</comment>
<name>A0A9P4UBH8_9PLEO</name>
<dbReference type="AlphaFoldDB" id="A0A9P4UBH8"/>
<sequence length="133" mass="14225">MACSKSTAAPNPVLLLTAMSPATPYSGRLPCAVTTADCVDTVPPRLPLLDTAALFVAAAGARSQRGWSFVSRFSCPSDASDNIRRSSIKPTTLEPRLRTTPRNGYPPRTYDGTLNDHAMTATSPPRLLICIFC</sequence>
<protein>
    <submittedName>
        <fullName evidence="2">Uncharacterized protein</fullName>
    </submittedName>
</protein>
<reference evidence="2" key="1">
    <citation type="journal article" date="2020" name="Stud. Mycol.">
        <title>101 Dothideomycetes genomes: a test case for predicting lifestyles and emergence of pathogens.</title>
        <authorList>
            <person name="Haridas S."/>
            <person name="Albert R."/>
            <person name="Binder M."/>
            <person name="Bloem J."/>
            <person name="Labutti K."/>
            <person name="Salamov A."/>
            <person name="Andreopoulos B."/>
            <person name="Baker S."/>
            <person name="Barry K."/>
            <person name="Bills G."/>
            <person name="Bluhm B."/>
            <person name="Cannon C."/>
            <person name="Castanera R."/>
            <person name="Culley D."/>
            <person name="Daum C."/>
            <person name="Ezra D."/>
            <person name="Gonzalez J."/>
            <person name="Henrissat B."/>
            <person name="Kuo A."/>
            <person name="Liang C."/>
            <person name="Lipzen A."/>
            <person name="Lutzoni F."/>
            <person name="Magnuson J."/>
            <person name="Mondo S."/>
            <person name="Nolan M."/>
            <person name="Ohm R."/>
            <person name="Pangilinan J."/>
            <person name="Park H.-J."/>
            <person name="Ramirez L."/>
            <person name="Alfaro M."/>
            <person name="Sun H."/>
            <person name="Tritt A."/>
            <person name="Yoshinaga Y."/>
            <person name="Zwiers L.-H."/>
            <person name="Turgeon B."/>
            <person name="Goodwin S."/>
            <person name="Spatafora J."/>
            <person name="Crous P."/>
            <person name="Grigoriev I."/>
        </authorList>
    </citation>
    <scope>NUCLEOTIDE SEQUENCE</scope>
    <source>
        <strain evidence="2">CBS 690.94</strain>
    </source>
</reference>
<keyword evidence="3" id="KW-1185">Reference proteome</keyword>
<evidence type="ECO:0000256" key="1">
    <source>
        <dbReference type="SAM" id="MobiDB-lite"/>
    </source>
</evidence>
<dbReference type="EMBL" id="MU001502">
    <property type="protein sequence ID" value="KAF2443333.1"/>
    <property type="molecule type" value="Genomic_DNA"/>
</dbReference>
<evidence type="ECO:0000313" key="3">
    <source>
        <dbReference type="Proteomes" id="UP000799764"/>
    </source>
</evidence>